<sequence length="136" mass="15049">DLQVCPRRRRRRSGVRCYGRGHRRTAAVPGFPPPFQEPVPRPCCFPAYHPPPPSALASCCSNSTTTTKEKCGDGKVRNVICRKICLLKMLQIHLAVCGVKQIRMPVMLGPCSISKLHLAACTCVFFRLLGSNICEL</sequence>
<dbReference type="EMBL" id="AP008215">
    <property type="protein sequence ID" value="BAH94486.1"/>
    <property type="molecule type" value="Genomic_DNA"/>
</dbReference>
<name>C7J6P5_ORYSJ</name>
<evidence type="ECO:0000313" key="2">
    <source>
        <dbReference type="Proteomes" id="UP000000763"/>
    </source>
</evidence>
<organism evidence="1 2">
    <name type="scientific">Oryza sativa subsp. japonica</name>
    <name type="common">Rice</name>
    <dbReference type="NCBI Taxonomy" id="39947"/>
    <lineage>
        <taxon>Eukaryota</taxon>
        <taxon>Viridiplantae</taxon>
        <taxon>Streptophyta</taxon>
        <taxon>Embryophyta</taxon>
        <taxon>Tracheophyta</taxon>
        <taxon>Spermatophyta</taxon>
        <taxon>Magnoliopsida</taxon>
        <taxon>Liliopsida</taxon>
        <taxon>Poales</taxon>
        <taxon>Poaceae</taxon>
        <taxon>BOP clade</taxon>
        <taxon>Oryzoideae</taxon>
        <taxon>Oryzeae</taxon>
        <taxon>Oryzinae</taxon>
        <taxon>Oryza</taxon>
        <taxon>Oryza sativa</taxon>
    </lineage>
</organism>
<gene>
    <name evidence="1" type="ordered locus">Os09g0309900</name>
</gene>
<proteinExistence type="predicted"/>
<protein>
    <submittedName>
        <fullName evidence="1">Os09g0309900 protein</fullName>
    </submittedName>
</protein>
<reference evidence="1 2" key="1">
    <citation type="journal article" date="2005" name="Nature">
        <title>The map-based sequence of the rice genome.</title>
        <authorList>
            <consortium name="International rice genome sequencing project (IRGSP)"/>
            <person name="Matsumoto T."/>
            <person name="Wu J."/>
            <person name="Kanamori H."/>
            <person name="Katayose Y."/>
            <person name="Fujisawa M."/>
            <person name="Namiki N."/>
            <person name="Mizuno H."/>
            <person name="Yamamoto K."/>
            <person name="Antonio B.A."/>
            <person name="Baba T."/>
            <person name="Sakata K."/>
            <person name="Nagamura Y."/>
            <person name="Aoki H."/>
            <person name="Arikawa K."/>
            <person name="Arita K."/>
            <person name="Bito T."/>
            <person name="Chiden Y."/>
            <person name="Fujitsuka N."/>
            <person name="Fukunaka R."/>
            <person name="Hamada M."/>
            <person name="Harada C."/>
            <person name="Hayashi A."/>
            <person name="Hijishita S."/>
            <person name="Honda M."/>
            <person name="Hosokawa S."/>
            <person name="Ichikawa Y."/>
            <person name="Idonuma A."/>
            <person name="Iijima M."/>
            <person name="Ikeda M."/>
            <person name="Ikeno M."/>
            <person name="Ito K."/>
            <person name="Ito S."/>
            <person name="Ito T."/>
            <person name="Ito Y."/>
            <person name="Ito Y."/>
            <person name="Iwabuchi A."/>
            <person name="Kamiya K."/>
            <person name="Karasawa W."/>
            <person name="Kurita K."/>
            <person name="Katagiri S."/>
            <person name="Kikuta A."/>
            <person name="Kobayashi H."/>
            <person name="Kobayashi N."/>
            <person name="Machita K."/>
            <person name="Maehara T."/>
            <person name="Masukawa M."/>
            <person name="Mizubayashi T."/>
            <person name="Mukai Y."/>
            <person name="Nagasaki H."/>
            <person name="Nagata Y."/>
            <person name="Naito S."/>
            <person name="Nakashima M."/>
            <person name="Nakama Y."/>
            <person name="Nakamichi Y."/>
            <person name="Nakamura M."/>
            <person name="Meguro A."/>
            <person name="Negishi M."/>
            <person name="Ohta I."/>
            <person name="Ohta T."/>
            <person name="Okamoto M."/>
            <person name="Ono N."/>
            <person name="Saji S."/>
            <person name="Sakaguchi M."/>
            <person name="Sakai K."/>
            <person name="Shibata M."/>
            <person name="Shimokawa T."/>
            <person name="Song J."/>
            <person name="Takazaki Y."/>
            <person name="Terasawa K."/>
            <person name="Tsugane M."/>
            <person name="Tsuji K."/>
            <person name="Ueda S."/>
            <person name="Waki K."/>
            <person name="Yamagata H."/>
            <person name="Yamamoto M."/>
            <person name="Yamamoto S."/>
            <person name="Yamane H."/>
            <person name="Yoshiki S."/>
            <person name="Yoshihara R."/>
            <person name="Yukawa K."/>
            <person name="Zhong H."/>
            <person name="Yano M."/>
            <person name="Yuan Q."/>
            <person name="Ouyang S."/>
            <person name="Liu J."/>
            <person name="Jones K.M."/>
            <person name="Gansberger K."/>
            <person name="Moffat K."/>
            <person name="Hill J."/>
            <person name="Bera J."/>
            <person name="Fadrosh D."/>
            <person name="Jin S."/>
            <person name="Johri S."/>
            <person name="Kim M."/>
            <person name="Overton L."/>
            <person name="Reardon M."/>
            <person name="Tsitrin T."/>
            <person name="Vuong H."/>
            <person name="Weaver B."/>
            <person name="Ciecko A."/>
            <person name="Tallon L."/>
            <person name="Jackson J."/>
            <person name="Pai G."/>
            <person name="Aken S.V."/>
            <person name="Utterback T."/>
            <person name="Reidmuller S."/>
            <person name="Feldblyum T."/>
            <person name="Hsiao J."/>
            <person name="Zismann V."/>
            <person name="Iobst S."/>
            <person name="de Vazeille A.R."/>
            <person name="Buell C.R."/>
            <person name="Ying K."/>
            <person name="Li Y."/>
            <person name="Lu T."/>
            <person name="Huang Y."/>
            <person name="Zhao Q."/>
            <person name="Feng Q."/>
            <person name="Zhang L."/>
            <person name="Zhu J."/>
            <person name="Weng Q."/>
            <person name="Mu J."/>
            <person name="Lu Y."/>
            <person name="Fan D."/>
            <person name="Liu Y."/>
            <person name="Guan J."/>
            <person name="Zhang Y."/>
            <person name="Yu S."/>
            <person name="Liu X."/>
            <person name="Zhang Y."/>
            <person name="Hong G."/>
            <person name="Han B."/>
            <person name="Choisne N."/>
            <person name="Demange N."/>
            <person name="Orjeda G."/>
            <person name="Samain S."/>
            <person name="Cattolico L."/>
            <person name="Pelletier E."/>
            <person name="Couloux A."/>
            <person name="Segurens B."/>
            <person name="Wincker P."/>
            <person name="D'Hont A."/>
            <person name="Scarpelli C."/>
            <person name="Weissenbach J."/>
            <person name="Salanoubat M."/>
            <person name="Quetier F."/>
            <person name="Yu Y."/>
            <person name="Kim H.R."/>
            <person name="Rambo T."/>
            <person name="Currie J."/>
            <person name="Collura K."/>
            <person name="Luo M."/>
            <person name="Yang T."/>
            <person name="Ammiraju J.S.S."/>
            <person name="Engler F."/>
            <person name="Soderlund C."/>
            <person name="Wing R.A."/>
            <person name="Palmer L.E."/>
            <person name="de la Bastide M."/>
            <person name="Spiegel L."/>
            <person name="Nascimento L."/>
            <person name="Zutavern T."/>
            <person name="O'Shaughnessy A."/>
            <person name="Dike S."/>
            <person name="Dedhia N."/>
            <person name="Preston R."/>
            <person name="Balija V."/>
            <person name="McCombie W.R."/>
            <person name="Chow T."/>
            <person name="Chen H."/>
            <person name="Chung M."/>
            <person name="Chen C."/>
            <person name="Shaw J."/>
            <person name="Wu H."/>
            <person name="Hsiao K."/>
            <person name="Chao Y."/>
            <person name="Chu M."/>
            <person name="Cheng C."/>
            <person name="Hour A."/>
            <person name="Lee P."/>
            <person name="Lin S."/>
            <person name="Lin Y."/>
            <person name="Liou J."/>
            <person name="Liu S."/>
            <person name="Hsing Y."/>
            <person name="Raghuvanshi S."/>
            <person name="Mohanty A."/>
            <person name="Bharti A.K."/>
            <person name="Gaur A."/>
            <person name="Gupta V."/>
            <person name="Kumar D."/>
            <person name="Ravi V."/>
            <person name="Vij S."/>
            <person name="Kapur A."/>
            <person name="Khurana P."/>
            <person name="Khurana P."/>
            <person name="Khurana J.P."/>
            <person name="Tyagi A.K."/>
            <person name="Gaikwad K."/>
            <person name="Singh A."/>
            <person name="Dalal V."/>
            <person name="Srivastava S."/>
            <person name="Dixit A."/>
            <person name="Pal A.K."/>
            <person name="Ghazi I.A."/>
            <person name="Yadav M."/>
            <person name="Pandit A."/>
            <person name="Bhargava A."/>
            <person name="Sureshbabu K."/>
            <person name="Batra K."/>
            <person name="Sharma T.R."/>
            <person name="Mohapatra T."/>
            <person name="Singh N.K."/>
            <person name="Messing J."/>
            <person name="Nelson A.B."/>
            <person name="Fuks G."/>
            <person name="Kavchok S."/>
            <person name="Keizer G."/>
            <person name="Linton E."/>
            <person name="Llaca V."/>
            <person name="Song R."/>
            <person name="Tanyolac B."/>
            <person name="Young S."/>
            <person name="Ho-Il K."/>
            <person name="Hahn J.H."/>
            <person name="Sangsakoo G."/>
            <person name="Vanavichit A."/>
            <person name="de Mattos Luiz.A.T."/>
            <person name="Zimmer P.D."/>
            <person name="Malone G."/>
            <person name="Dellagostin O."/>
            <person name="de Oliveira A.C."/>
            <person name="Bevan M."/>
            <person name="Bancroft I."/>
            <person name="Minx P."/>
            <person name="Cordum H."/>
            <person name="Wilson R."/>
            <person name="Cheng Z."/>
            <person name="Jin W."/>
            <person name="Jiang J."/>
            <person name="Leong S.A."/>
            <person name="Iwama H."/>
            <person name="Gojobori T."/>
            <person name="Itoh T."/>
            <person name="Niimura Y."/>
            <person name="Fujii Y."/>
            <person name="Habara T."/>
            <person name="Sakai H."/>
            <person name="Sato Y."/>
            <person name="Wilson G."/>
            <person name="Kumar K."/>
            <person name="McCouch S."/>
            <person name="Juretic N."/>
            <person name="Hoen D."/>
            <person name="Wright S."/>
            <person name="Bruskiewich R."/>
            <person name="Bureau T."/>
            <person name="Miyao A."/>
            <person name="Hirochika H."/>
            <person name="Nishikawa T."/>
            <person name="Kadowaki K."/>
            <person name="Sugiura M."/>
            <person name="Burr B."/>
            <person name="Sasaki T."/>
        </authorList>
    </citation>
    <scope>NUCLEOTIDE SEQUENCE [LARGE SCALE GENOMIC DNA]</scope>
    <source>
        <strain evidence="2">cv. Nipponbare</strain>
    </source>
</reference>
<feature type="non-terminal residue" evidence="1">
    <location>
        <position position="1"/>
    </location>
</feature>
<reference evidence="2" key="2">
    <citation type="journal article" date="2008" name="Nucleic Acids Res.">
        <title>The rice annotation project database (RAP-DB): 2008 update.</title>
        <authorList>
            <consortium name="The rice annotation project (RAP)"/>
        </authorList>
    </citation>
    <scope>GENOME REANNOTATION</scope>
    <source>
        <strain evidence="2">cv. Nipponbare</strain>
    </source>
</reference>
<evidence type="ECO:0000313" key="1">
    <source>
        <dbReference type="EMBL" id="BAH94486.1"/>
    </source>
</evidence>
<dbReference type="Proteomes" id="UP000000763">
    <property type="component" value="Chromosome 9"/>
</dbReference>
<accession>C7J6P5</accession>
<dbReference type="KEGG" id="dosa:Os09g0309900"/>
<dbReference type="AlphaFoldDB" id="C7J6P5"/>